<evidence type="ECO:0000313" key="3">
    <source>
        <dbReference type="Proteomes" id="UP001153269"/>
    </source>
</evidence>
<accession>A0A9N7YDF0</accession>
<comment type="caution">
    <text evidence="2">The sequence shown here is derived from an EMBL/GenBank/DDBJ whole genome shotgun (WGS) entry which is preliminary data.</text>
</comment>
<dbReference type="Proteomes" id="UP001153269">
    <property type="component" value="Unassembled WGS sequence"/>
</dbReference>
<feature type="region of interest" description="Disordered" evidence="1">
    <location>
        <begin position="236"/>
        <end position="272"/>
    </location>
</feature>
<evidence type="ECO:0000256" key="1">
    <source>
        <dbReference type="SAM" id="MobiDB-lite"/>
    </source>
</evidence>
<feature type="region of interest" description="Disordered" evidence="1">
    <location>
        <begin position="23"/>
        <end position="64"/>
    </location>
</feature>
<protein>
    <submittedName>
        <fullName evidence="2">Uncharacterized protein</fullName>
    </submittedName>
</protein>
<name>A0A9N7YDF0_PLEPL</name>
<reference evidence="2" key="1">
    <citation type="submission" date="2020-03" db="EMBL/GenBank/DDBJ databases">
        <authorList>
            <person name="Weist P."/>
        </authorList>
    </citation>
    <scope>NUCLEOTIDE SEQUENCE</scope>
</reference>
<sequence>MHAHTYKWTQTLRAHSAFPCYISEEKPPSRHRTSSSPRQLTQAGIGLDERPRPTQTWGGGGVDVRTEHRQNQFLSSPPNRPTDSALISQLLPISSARPTPGSWGASQESLRNKRLESFDSIKRQGRETGFLSELRLNGRDRKRFPLTRGAVPALDMSPALFCNRGRLRQVWGGGESRRVYNTGCQSARYLGSSSVLTILFSPVPFALLILETDDRGGIRSTDIKGEVRDRQRVVRRSTCVTDEPAPPGPDKNHEKQMENTANPDPNQFPPNASVSSRHRCRCTLLICIWASSGSGERTCLPWEAASQVGLVLNIGNS</sequence>
<dbReference type="EMBL" id="CADEAL010000444">
    <property type="protein sequence ID" value="CAB1420244.1"/>
    <property type="molecule type" value="Genomic_DNA"/>
</dbReference>
<dbReference type="AlphaFoldDB" id="A0A9N7YDF0"/>
<proteinExistence type="predicted"/>
<evidence type="ECO:0000313" key="2">
    <source>
        <dbReference type="EMBL" id="CAB1420244.1"/>
    </source>
</evidence>
<feature type="compositionally biased region" description="Polar residues" evidence="1">
    <location>
        <begin position="258"/>
        <end position="272"/>
    </location>
</feature>
<keyword evidence="3" id="KW-1185">Reference proteome</keyword>
<organism evidence="2 3">
    <name type="scientific">Pleuronectes platessa</name>
    <name type="common">European plaice</name>
    <dbReference type="NCBI Taxonomy" id="8262"/>
    <lineage>
        <taxon>Eukaryota</taxon>
        <taxon>Metazoa</taxon>
        <taxon>Chordata</taxon>
        <taxon>Craniata</taxon>
        <taxon>Vertebrata</taxon>
        <taxon>Euteleostomi</taxon>
        <taxon>Actinopterygii</taxon>
        <taxon>Neopterygii</taxon>
        <taxon>Teleostei</taxon>
        <taxon>Neoteleostei</taxon>
        <taxon>Acanthomorphata</taxon>
        <taxon>Carangaria</taxon>
        <taxon>Pleuronectiformes</taxon>
        <taxon>Pleuronectoidei</taxon>
        <taxon>Pleuronectidae</taxon>
        <taxon>Pleuronectes</taxon>
    </lineage>
</organism>
<gene>
    <name evidence="2" type="ORF">PLEPLA_LOCUS8119</name>
</gene>